<protein>
    <submittedName>
        <fullName evidence="3">Energy transducer TonB</fullName>
    </submittedName>
</protein>
<gene>
    <name evidence="3" type="ORF">HW556_06855</name>
</gene>
<dbReference type="EMBL" id="JABKAV010000013">
    <property type="protein sequence ID" value="NVO84595.1"/>
    <property type="molecule type" value="Genomic_DNA"/>
</dbReference>
<dbReference type="PANTHER" id="PTHR33446">
    <property type="entry name" value="PROTEIN TONB-RELATED"/>
    <property type="match status" value="1"/>
</dbReference>
<feature type="domain" description="TonB C-terminal" evidence="2">
    <location>
        <begin position="108"/>
        <end position="205"/>
    </location>
</feature>
<dbReference type="SUPFAM" id="SSF74653">
    <property type="entry name" value="TolA/TonB C-terminal domain"/>
    <property type="match status" value="1"/>
</dbReference>
<keyword evidence="1" id="KW-0732">Signal</keyword>
<comment type="caution">
    <text evidence="3">The sequence shown here is derived from an EMBL/GenBank/DDBJ whole genome shotgun (WGS) entry which is preliminary data.</text>
</comment>
<dbReference type="InterPro" id="IPR051045">
    <property type="entry name" value="TonB-dependent_transducer"/>
</dbReference>
<feature type="chain" id="PRO_5045736238" evidence="1">
    <location>
        <begin position="23"/>
        <end position="252"/>
    </location>
</feature>
<dbReference type="PANTHER" id="PTHR33446:SF2">
    <property type="entry name" value="PROTEIN TONB"/>
    <property type="match status" value="1"/>
</dbReference>
<organism evidence="3 4">
    <name type="scientific">Hymenobacter terrestris</name>
    <dbReference type="NCBI Taxonomy" id="2748310"/>
    <lineage>
        <taxon>Bacteria</taxon>
        <taxon>Pseudomonadati</taxon>
        <taxon>Bacteroidota</taxon>
        <taxon>Cytophagia</taxon>
        <taxon>Cytophagales</taxon>
        <taxon>Hymenobacteraceae</taxon>
        <taxon>Hymenobacter</taxon>
    </lineage>
</organism>
<dbReference type="InterPro" id="IPR037682">
    <property type="entry name" value="TonB_C"/>
</dbReference>
<dbReference type="RefSeq" id="WP_176899242.1">
    <property type="nucleotide sequence ID" value="NZ_JABKAV010000013.1"/>
</dbReference>
<dbReference type="PROSITE" id="PS52015">
    <property type="entry name" value="TONB_CTD"/>
    <property type="match status" value="1"/>
</dbReference>
<evidence type="ECO:0000259" key="2">
    <source>
        <dbReference type="PROSITE" id="PS52015"/>
    </source>
</evidence>
<dbReference type="Gene3D" id="3.30.1150.10">
    <property type="match status" value="1"/>
</dbReference>
<proteinExistence type="predicted"/>
<dbReference type="Proteomes" id="UP000626554">
    <property type="component" value="Unassembled WGS sequence"/>
</dbReference>
<feature type="signal peptide" evidence="1">
    <location>
        <begin position="1"/>
        <end position="22"/>
    </location>
</feature>
<sequence length="252" mass="28660">MPHRYFLLLLMLLAASPTLLLAQKKDRKAKTPDAADAALAAFFERGTLTDGRPTGIWEYYDDKGELTLRMNYDSSRIAYSRPDTARYLLYLNDDWQLARPSRAPHYMGSRAKRTADIGKSIRYPVAALQQGQQGEVVISYVVNEQGKTQDYQVVTTPSKECTEAVWTVLKQQPDRWIPAVYQGRPTRAQFLLRVTFAMVNQQDVAAYQARVLQQDAQPPYIDQVRVVAYGVERTTQSRSAPTRPGQRAQMPR</sequence>
<evidence type="ECO:0000256" key="1">
    <source>
        <dbReference type="SAM" id="SignalP"/>
    </source>
</evidence>
<accession>A0ABX2Q0W2</accession>
<keyword evidence="4" id="KW-1185">Reference proteome</keyword>
<dbReference type="Pfam" id="PF03544">
    <property type="entry name" value="TonB_C"/>
    <property type="match status" value="1"/>
</dbReference>
<evidence type="ECO:0000313" key="3">
    <source>
        <dbReference type="EMBL" id="NVO84595.1"/>
    </source>
</evidence>
<evidence type="ECO:0000313" key="4">
    <source>
        <dbReference type="Proteomes" id="UP000626554"/>
    </source>
</evidence>
<reference evidence="3 4" key="1">
    <citation type="submission" date="2020-05" db="EMBL/GenBank/DDBJ databases">
        <title>Hymenobacter terrestris sp. nov. and Hymenobacter lapidiphilus sp. nov., isolated from regoliths in Antarctica.</title>
        <authorList>
            <person name="Sedlacek I."/>
            <person name="Pantucek R."/>
            <person name="Zeman M."/>
            <person name="Holochova P."/>
            <person name="Kralova S."/>
            <person name="Stankova E."/>
            <person name="Sedo O."/>
            <person name="Micenkova L."/>
            <person name="Svec P."/>
            <person name="Gupta V."/>
            <person name="Sood U."/>
            <person name="Korpole U.S."/>
            <person name="Lal R."/>
        </authorList>
    </citation>
    <scope>NUCLEOTIDE SEQUENCE [LARGE SCALE GENOMIC DNA]</scope>
    <source>
        <strain evidence="3 4">P5252</strain>
    </source>
</reference>
<name>A0ABX2Q0W2_9BACT</name>